<protein>
    <submittedName>
        <fullName evidence="8">Xanthine/uracil permease family protein</fullName>
    </submittedName>
</protein>
<evidence type="ECO:0000256" key="7">
    <source>
        <dbReference type="SAM" id="Phobius"/>
    </source>
</evidence>
<evidence type="ECO:0000256" key="4">
    <source>
        <dbReference type="ARBA" id="ARBA00022692"/>
    </source>
</evidence>
<proteinExistence type="inferred from homology"/>
<dbReference type="GO" id="GO:0005886">
    <property type="term" value="C:plasma membrane"/>
    <property type="evidence" value="ECO:0007669"/>
    <property type="project" value="TreeGrafter"/>
</dbReference>
<evidence type="ECO:0000256" key="5">
    <source>
        <dbReference type="ARBA" id="ARBA00022989"/>
    </source>
</evidence>
<keyword evidence="3" id="KW-0813">Transport</keyword>
<keyword evidence="6 7" id="KW-0472">Membrane</keyword>
<evidence type="ECO:0000313" key="8">
    <source>
        <dbReference type="EMBL" id="EJX05042.1"/>
    </source>
</evidence>
<reference evidence="8" key="1">
    <citation type="journal article" date="2012" name="PLoS ONE">
        <title>Gene sets for utilization of primary and secondary nutrition supplies in the distal gut of endangered iberian lynx.</title>
        <authorList>
            <person name="Alcaide M."/>
            <person name="Messina E."/>
            <person name="Richter M."/>
            <person name="Bargiela R."/>
            <person name="Peplies J."/>
            <person name="Huws S.A."/>
            <person name="Newbold C.J."/>
            <person name="Golyshin P.N."/>
            <person name="Simon M.A."/>
            <person name="Lopez G."/>
            <person name="Yakimov M.M."/>
            <person name="Ferrer M."/>
        </authorList>
    </citation>
    <scope>NUCLEOTIDE SEQUENCE</scope>
</reference>
<evidence type="ECO:0000256" key="1">
    <source>
        <dbReference type="ARBA" id="ARBA00004141"/>
    </source>
</evidence>
<dbReference type="PANTHER" id="PTHR42810:SF2">
    <property type="entry name" value="PURINE PERMEASE C1399.01C-RELATED"/>
    <property type="match status" value="1"/>
</dbReference>
<dbReference type="PANTHER" id="PTHR42810">
    <property type="entry name" value="PURINE PERMEASE C1399.01C-RELATED"/>
    <property type="match status" value="1"/>
</dbReference>
<keyword evidence="5 7" id="KW-1133">Transmembrane helix</keyword>
<comment type="subcellular location">
    <subcellularLocation>
        <location evidence="1">Membrane</location>
        <topology evidence="1">Multi-pass membrane protein</topology>
    </subcellularLocation>
</comment>
<dbReference type="Pfam" id="PF00860">
    <property type="entry name" value="Xan_ur_permease"/>
    <property type="match status" value="1"/>
</dbReference>
<dbReference type="InterPro" id="IPR006043">
    <property type="entry name" value="NCS2"/>
</dbReference>
<evidence type="ECO:0000256" key="3">
    <source>
        <dbReference type="ARBA" id="ARBA00022448"/>
    </source>
</evidence>
<gene>
    <name evidence="8" type="ORF">EVA_06851</name>
</gene>
<keyword evidence="4 7" id="KW-0812">Transmembrane</keyword>
<evidence type="ECO:0000256" key="2">
    <source>
        <dbReference type="ARBA" id="ARBA00008821"/>
    </source>
</evidence>
<feature type="transmembrane region" description="Helical" evidence="7">
    <location>
        <begin position="96"/>
        <end position="121"/>
    </location>
</feature>
<accession>J9GCJ8</accession>
<dbReference type="AlphaFoldDB" id="J9GCJ8"/>
<name>J9GCJ8_9ZZZZ</name>
<comment type="similarity">
    <text evidence="2">Belongs to the nucleobase:cation symporter-2 (NCS2) (TC 2.A.40) family.</text>
</comment>
<dbReference type="GO" id="GO:0042907">
    <property type="term" value="F:xanthine transmembrane transporter activity"/>
    <property type="evidence" value="ECO:0007669"/>
    <property type="project" value="TreeGrafter"/>
</dbReference>
<organism evidence="8">
    <name type="scientific">gut metagenome</name>
    <dbReference type="NCBI Taxonomy" id="749906"/>
    <lineage>
        <taxon>unclassified sequences</taxon>
        <taxon>metagenomes</taxon>
        <taxon>organismal metagenomes</taxon>
    </lineage>
</organism>
<dbReference type="EMBL" id="AMCI01001601">
    <property type="protein sequence ID" value="EJX05042.1"/>
    <property type="molecule type" value="Genomic_DNA"/>
</dbReference>
<feature type="transmembrane region" description="Helical" evidence="7">
    <location>
        <begin position="157"/>
        <end position="176"/>
    </location>
</feature>
<comment type="caution">
    <text evidence="8">The sequence shown here is derived from an EMBL/GenBank/DDBJ whole genome shotgun (WGS) entry which is preliminary data.</text>
</comment>
<evidence type="ECO:0000256" key="6">
    <source>
        <dbReference type="ARBA" id="ARBA00023136"/>
    </source>
</evidence>
<sequence length="216" mass="23548">MKSALKRATTIFPCLFLRHGRGNLLLLHLLFTLRVPRRPLFVHWGHAAEFPKRPLRRREIGMAEIKLDEESVSTGPRAGSDLIYKLDDRPPLKDSLFAALQHLLAIFVAIVTPPLIIAGALKLDIETTSYLVSMSLFVSGIATFIQCRTLGPIGCGLLCIQGTSFSFIGPIIAAGLTGGLSSIFGATIAASCVEMVVSRCCDTRVALSRRWFPVLS</sequence>